<evidence type="ECO:0000313" key="2">
    <source>
        <dbReference type="Proteomes" id="UP000681720"/>
    </source>
</evidence>
<proteinExistence type="predicted"/>
<accession>A0A8S3HXY3</accession>
<organism evidence="1 2">
    <name type="scientific">Rotaria magnacalcarata</name>
    <dbReference type="NCBI Taxonomy" id="392030"/>
    <lineage>
        <taxon>Eukaryota</taxon>
        <taxon>Metazoa</taxon>
        <taxon>Spiralia</taxon>
        <taxon>Gnathifera</taxon>
        <taxon>Rotifera</taxon>
        <taxon>Eurotatoria</taxon>
        <taxon>Bdelloidea</taxon>
        <taxon>Philodinida</taxon>
        <taxon>Philodinidae</taxon>
        <taxon>Rotaria</taxon>
    </lineage>
</organism>
<dbReference type="EMBL" id="CAJOBJ010335945">
    <property type="protein sequence ID" value="CAF5188919.1"/>
    <property type="molecule type" value="Genomic_DNA"/>
</dbReference>
<feature type="non-terminal residue" evidence="1">
    <location>
        <position position="298"/>
    </location>
</feature>
<reference evidence="1" key="1">
    <citation type="submission" date="2021-02" db="EMBL/GenBank/DDBJ databases">
        <authorList>
            <person name="Nowell W R."/>
        </authorList>
    </citation>
    <scope>NUCLEOTIDE SEQUENCE</scope>
</reference>
<dbReference type="AlphaFoldDB" id="A0A8S3HXY3"/>
<dbReference type="Proteomes" id="UP000681720">
    <property type="component" value="Unassembled WGS sequence"/>
</dbReference>
<gene>
    <name evidence="1" type="ORF">GIL414_LOCUS72237</name>
</gene>
<feature type="non-terminal residue" evidence="1">
    <location>
        <position position="1"/>
    </location>
</feature>
<evidence type="ECO:0000313" key="1">
    <source>
        <dbReference type="EMBL" id="CAF5188919.1"/>
    </source>
</evidence>
<protein>
    <submittedName>
        <fullName evidence="1">Uncharacterized protein</fullName>
    </submittedName>
</protein>
<name>A0A8S3HXY3_9BILA</name>
<comment type="caution">
    <text evidence="1">The sequence shown here is derived from an EMBL/GenBank/DDBJ whole genome shotgun (WGS) entry which is preliminary data.</text>
</comment>
<sequence>LSLSHFNSSGDLDHYVQNIHLLHQSSNPEPFDSSISSRPKRIRKRKKLYIEESETITRPKKVKIPIRKKRSAPPLPQVPSTLLLTDAEIEQQFGERLPTVKSEQDDDTQQIVNSQIVIEYEPVSNPNLTPLEQARAKLLTALGRGHGPDTYSLKIRSREHQIIEVQLAIYSTADWHPHRIKVLAKVEEALRGLRVSWTKIDIHVDNFDIEISTSSQLSKVSPPTNTNSSWFLKALSESGPVIVHIHDRRHPQQRFLIKCSCSECSPISVQDSIDSSLPVIVNVSPAKTPPRRLMTPAI</sequence>